<name>A0A1G6Y6A5_9SPHI</name>
<gene>
    <name evidence="1" type="ORF">SAMN04488024_108174</name>
</gene>
<reference evidence="2" key="1">
    <citation type="submission" date="2016-10" db="EMBL/GenBank/DDBJ databases">
        <authorList>
            <person name="Varghese N."/>
            <person name="Submissions S."/>
        </authorList>
    </citation>
    <scope>NUCLEOTIDE SEQUENCE [LARGE SCALE GENOMIC DNA]</scope>
    <source>
        <strain evidence="2">DSM 18609</strain>
    </source>
</reference>
<organism evidence="1 2">
    <name type="scientific">Pedobacter soli</name>
    <dbReference type="NCBI Taxonomy" id="390242"/>
    <lineage>
        <taxon>Bacteria</taxon>
        <taxon>Pseudomonadati</taxon>
        <taxon>Bacteroidota</taxon>
        <taxon>Sphingobacteriia</taxon>
        <taxon>Sphingobacteriales</taxon>
        <taxon>Sphingobacteriaceae</taxon>
        <taxon>Pedobacter</taxon>
    </lineage>
</organism>
<evidence type="ECO:0000313" key="2">
    <source>
        <dbReference type="Proteomes" id="UP000199455"/>
    </source>
</evidence>
<proteinExistence type="predicted"/>
<protein>
    <submittedName>
        <fullName evidence="1">Uncharacterized protein</fullName>
    </submittedName>
</protein>
<evidence type="ECO:0000313" key="1">
    <source>
        <dbReference type="EMBL" id="SDD85949.1"/>
    </source>
</evidence>
<accession>A0A1G6Y6A5</accession>
<keyword evidence="2" id="KW-1185">Reference proteome</keyword>
<dbReference type="AlphaFoldDB" id="A0A1G6Y6A5"/>
<dbReference type="Proteomes" id="UP000199455">
    <property type="component" value="Unassembled WGS sequence"/>
</dbReference>
<dbReference type="RefSeq" id="WP_090771008.1">
    <property type="nucleotide sequence ID" value="NZ_FMZH01000008.1"/>
</dbReference>
<dbReference type="STRING" id="390242.SAMN04488024_108174"/>
<dbReference type="EMBL" id="FMZH01000008">
    <property type="protein sequence ID" value="SDD85949.1"/>
    <property type="molecule type" value="Genomic_DNA"/>
</dbReference>
<sequence length="459" mass="52412">MKTIFLFLIFSISYCIGNCQIISDNQPNSTSKKLSSFYSEFQLDSVAFNNILKREFNAVINSSGRTTIGNYASADIKDGKVAFNATKNFKNGDMLSINASGGITDGFFAIFNQTKINSNVGINFKYNFRLRSSSISFYTDEIEKLKKKINDAKAETSISQTINVHDSILLRRKIALLANEIKAIDSKLQDVGSNPERKADLEYQLALKTFQKDSLLLKQQMFPSLKEADQKIKNAEQKAKAKALLEFEYTGISFQWISLGGGLSNNNFNQFLPRFSSLDSQIVKQNNIVWNMTIEYNLYKWNHYSKPTYYLLIGFKGSVDDNFADLTKVEINDTNLYGSSLNQRSTIKKFNAYKGDYQTKILAAKFYADYYKFFFKNEAAIHIYPEANFTQNSKPIYNAGIGLLYSFYDMKDKETKAKLNAELYFRLSDLSNNSESKLKTFQRNELGLRLSIPISFLNF</sequence>